<dbReference type="PANTHER" id="PTHR35307:SF9">
    <property type="entry name" value="TRANSMEMBRANE PROTEIN"/>
    <property type="match status" value="1"/>
</dbReference>
<proteinExistence type="predicted"/>
<gene>
    <name evidence="2" type="ORF">LSALG_LOCUS8331</name>
</gene>
<keyword evidence="3" id="KW-1185">Reference proteome</keyword>
<feature type="transmembrane region" description="Helical" evidence="1">
    <location>
        <begin position="218"/>
        <end position="239"/>
    </location>
</feature>
<feature type="transmembrane region" description="Helical" evidence="1">
    <location>
        <begin position="82"/>
        <end position="101"/>
    </location>
</feature>
<evidence type="ECO:0000256" key="1">
    <source>
        <dbReference type="SAM" id="Phobius"/>
    </source>
</evidence>
<evidence type="ECO:0000313" key="3">
    <source>
        <dbReference type="Proteomes" id="UP001177003"/>
    </source>
</evidence>
<dbReference type="PANTHER" id="PTHR35307">
    <property type="entry name" value="PROTEIN, PUTATIVE-RELATED"/>
    <property type="match status" value="1"/>
</dbReference>
<feature type="transmembrane region" description="Helical" evidence="1">
    <location>
        <begin position="332"/>
        <end position="350"/>
    </location>
</feature>
<sequence>MVWKSSEDAMPWVGLYVCVASLMCTLAMAADAFQGFRQWKLWFPCRFFTINAASITLISIAMKLPVDLSTDLSEDLATNAKFVGIIFFITMLANFLPSLGLMNDREVLMNIVALGILIITIAVNVLIQLITSRRHYIMSAEILIFLFSLPWPFSVALTISASRKILQHRYKELHRLASTHQETSFSCKGLKRNVKMYWMMAETGNPQFAIASSQVSSAFGVLCAICACILFTDLIAMFVDKSRFDYGKSNYKWSIDVIVIVQSVGAIVGSIAPIFRCLTATTHFNLSTKWIKNHLNVFRVEKHLIQMLQLWKRSHVPSYIPGCHCKKIFRNIRYLILNICIAFQITVAVICNATCLIPRSFLILLSYSYYFCKSLLKKSMREPDASNSDMRSDMQDYYRYALQIEPEAKLSKRILGNTLNSITLLLQETTKKEPSNLMKLLKKSTGFYGVLKFDNDQVPALHAKDIQNCWSLVAVTLTAIALALPNIANGHNKGLLDSMREGLQFVRHIEQNLNENDELVKTRKAAGRVWTDVEVYCRWLQIDLKNKARRGDTSKEILEWLGDEANEIVKDFLNIKNGIQDLSHRKLIAAISMYRISRTILLHCNEQENWPIDEELFKWISNIIADLLCACFTNLPRVITMKCHEDVIEKREDSIRTAAQLLGRSKMILKLLKARQLPNLDIDSMGYIDKWHALSKSQILNDSAKIHSAFSSSNESLVATII</sequence>
<dbReference type="EMBL" id="OX465077">
    <property type="protein sequence ID" value="CAI9267874.1"/>
    <property type="molecule type" value="Genomic_DNA"/>
</dbReference>
<feature type="transmembrane region" description="Helical" evidence="1">
    <location>
        <begin position="108"/>
        <end position="130"/>
    </location>
</feature>
<protein>
    <submittedName>
        <fullName evidence="2">Uncharacterized protein</fullName>
    </submittedName>
</protein>
<keyword evidence="1" id="KW-0812">Transmembrane</keyword>
<feature type="transmembrane region" description="Helical" evidence="1">
    <location>
        <begin position="142"/>
        <end position="161"/>
    </location>
</feature>
<evidence type="ECO:0000313" key="2">
    <source>
        <dbReference type="EMBL" id="CAI9267874.1"/>
    </source>
</evidence>
<dbReference type="Proteomes" id="UP001177003">
    <property type="component" value="Chromosome 1"/>
</dbReference>
<dbReference type="AlphaFoldDB" id="A0AA35V029"/>
<keyword evidence="1" id="KW-0472">Membrane</keyword>
<feature type="transmembrane region" description="Helical" evidence="1">
    <location>
        <begin position="41"/>
        <end position="62"/>
    </location>
</feature>
<accession>A0AA35V029</accession>
<feature type="transmembrane region" description="Helical" evidence="1">
    <location>
        <begin position="12"/>
        <end position="29"/>
    </location>
</feature>
<keyword evidence="1" id="KW-1133">Transmembrane helix</keyword>
<name>A0AA35V029_LACSI</name>
<reference evidence="2" key="1">
    <citation type="submission" date="2023-04" db="EMBL/GenBank/DDBJ databases">
        <authorList>
            <person name="Vijverberg K."/>
            <person name="Xiong W."/>
            <person name="Schranz E."/>
        </authorList>
    </citation>
    <scope>NUCLEOTIDE SEQUENCE</scope>
</reference>
<feature type="transmembrane region" description="Helical" evidence="1">
    <location>
        <begin position="251"/>
        <end position="275"/>
    </location>
</feature>
<organism evidence="2 3">
    <name type="scientific">Lactuca saligna</name>
    <name type="common">Willowleaf lettuce</name>
    <dbReference type="NCBI Taxonomy" id="75948"/>
    <lineage>
        <taxon>Eukaryota</taxon>
        <taxon>Viridiplantae</taxon>
        <taxon>Streptophyta</taxon>
        <taxon>Embryophyta</taxon>
        <taxon>Tracheophyta</taxon>
        <taxon>Spermatophyta</taxon>
        <taxon>Magnoliopsida</taxon>
        <taxon>eudicotyledons</taxon>
        <taxon>Gunneridae</taxon>
        <taxon>Pentapetalae</taxon>
        <taxon>asterids</taxon>
        <taxon>campanulids</taxon>
        <taxon>Asterales</taxon>
        <taxon>Asteraceae</taxon>
        <taxon>Cichorioideae</taxon>
        <taxon>Cichorieae</taxon>
        <taxon>Lactucinae</taxon>
        <taxon>Lactuca</taxon>
    </lineage>
</organism>